<keyword evidence="2" id="KW-0732">Signal</keyword>
<dbReference type="Pfam" id="PF11709">
    <property type="entry name" value="Mit_ribos_Mrp51"/>
    <property type="match status" value="1"/>
</dbReference>
<dbReference type="OrthoDB" id="3913595at2759"/>
<evidence type="ECO:0000313" key="3">
    <source>
        <dbReference type="EMBL" id="TVY46077.1"/>
    </source>
</evidence>
<evidence type="ECO:0000256" key="2">
    <source>
        <dbReference type="SAM" id="SignalP"/>
    </source>
</evidence>
<dbReference type="EMBL" id="QGMI01000168">
    <property type="protein sequence ID" value="TVY46077.1"/>
    <property type="molecule type" value="Genomic_DNA"/>
</dbReference>
<dbReference type="GO" id="GO:0070124">
    <property type="term" value="P:mitochondrial translational initiation"/>
    <property type="evidence" value="ECO:0007669"/>
    <property type="project" value="TreeGrafter"/>
</dbReference>
<dbReference type="Proteomes" id="UP000443090">
    <property type="component" value="Unassembled WGS sequence"/>
</dbReference>
<reference evidence="3 4" key="1">
    <citation type="submission" date="2018-05" db="EMBL/GenBank/DDBJ databases">
        <title>Genome sequencing and assembly of the regulated plant pathogen Lachnellula willkommii and related sister species for the development of diagnostic species identification markers.</title>
        <authorList>
            <person name="Giroux E."/>
            <person name="Bilodeau G."/>
        </authorList>
    </citation>
    <scope>NUCLEOTIDE SEQUENCE [LARGE SCALE GENOMIC DNA]</scope>
    <source>
        <strain evidence="3 4">CBS 160.35</strain>
    </source>
</reference>
<feature type="signal peptide" evidence="2">
    <location>
        <begin position="1"/>
        <end position="47"/>
    </location>
</feature>
<accession>A0A8H8UJ27</accession>
<organism evidence="3 4">
    <name type="scientific">Lachnellula occidentalis</name>
    <dbReference type="NCBI Taxonomy" id="215460"/>
    <lineage>
        <taxon>Eukaryota</taxon>
        <taxon>Fungi</taxon>
        <taxon>Dikarya</taxon>
        <taxon>Ascomycota</taxon>
        <taxon>Pezizomycotina</taxon>
        <taxon>Leotiomycetes</taxon>
        <taxon>Helotiales</taxon>
        <taxon>Lachnaceae</taxon>
        <taxon>Lachnellula</taxon>
    </lineage>
</organism>
<dbReference type="GO" id="GO:0003735">
    <property type="term" value="F:structural constituent of ribosome"/>
    <property type="evidence" value="ECO:0007669"/>
    <property type="project" value="TreeGrafter"/>
</dbReference>
<feature type="chain" id="PRO_5034293297" evidence="2">
    <location>
        <begin position="48"/>
        <end position="529"/>
    </location>
</feature>
<comment type="caution">
    <text evidence="3">The sequence shown here is derived from an EMBL/GenBank/DDBJ whole genome shotgun (WGS) entry which is preliminary data.</text>
</comment>
<protein>
    <submittedName>
        <fullName evidence="3">Uncharacterized protein</fullName>
    </submittedName>
</protein>
<evidence type="ECO:0000313" key="4">
    <source>
        <dbReference type="Proteomes" id="UP000443090"/>
    </source>
</evidence>
<feature type="region of interest" description="Disordered" evidence="1">
    <location>
        <begin position="488"/>
        <end position="510"/>
    </location>
</feature>
<proteinExistence type="predicted"/>
<gene>
    <name evidence="3" type="ORF">LOCC1_G001759</name>
</gene>
<dbReference type="AlphaFoldDB" id="A0A8H8UJ27"/>
<dbReference type="PANTHER" id="PTHR28058">
    <property type="entry name" value="37S RIBOSOMAL PROTEIN MRP51, MITOCHONDRIAL"/>
    <property type="match status" value="1"/>
</dbReference>
<keyword evidence="4" id="KW-1185">Reference proteome</keyword>
<sequence>MTDIYAQQSTRNIYLHNYQGGGRRARTCRVLALALALSLGHCSQATAATFIACCPSFTTRAVSPGGALLRASRVFSIPPPLQRPAGEMSSTGGFNSETSTLPHPIHMSITTPQSSLAKGDWGLKRALPLRSTTKSSTPVIRIMKMDTFEHITEFGSAADHTLSLQKWLEMGIPLTTPRLKESTQSHLDSRSRSVFEDAIDITATPEGSGPTEIDARWKFSGPWLAGQTEGEFNAYVQKEVRRRKLDFHKFLRGACSVALLKGRREQRASSEGVDELELNPQAEEVTDEQFKDYVKSLRQDWTELYRHIRTFLDLPPAASVNPPAEIFNEMFQNLPSSTVQEKDTTVSVSPYRDSGPPKTHPSAGLSYTRTNSTLFNHPVFGPQSSKPPVKARIIAPKGAINGTTNLGVGGFVTSTPFNDESFRMSSSRNRGRGNMAVPMVPGLLNIEPDRVGGSKVYVQPKSATINPKGLVILRVAGAETGAVDVKEGNTDHYMHPPPTPTFTNGVSPRGFSRSLQLDGAGAKDFGLNN</sequence>
<dbReference type="PANTHER" id="PTHR28058:SF1">
    <property type="entry name" value="SMALL RIBOSOMAL SUBUNIT PROTEIN BS1M"/>
    <property type="match status" value="1"/>
</dbReference>
<name>A0A8H8UJ27_9HELO</name>
<dbReference type="GO" id="GO:0005763">
    <property type="term" value="C:mitochondrial small ribosomal subunit"/>
    <property type="evidence" value="ECO:0007669"/>
    <property type="project" value="TreeGrafter"/>
</dbReference>
<evidence type="ECO:0000256" key="1">
    <source>
        <dbReference type="SAM" id="MobiDB-lite"/>
    </source>
</evidence>
<dbReference type="InterPro" id="IPR016712">
    <property type="entry name" value="Rbsml_bS1m-like"/>
</dbReference>